<evidence type="ECO:0000313" key="1">
    <source>
        <dbReference type="EMBL" id="RJG36789.1"/>
    </source>
</evidence>
<dbReference type="EMBL" id="QZCH01000069">
    <property type="protein sequence ID" value="RJG36789.1"/>
    <property type="molecule type" value="Genomic_DNA"/>
</dbReference>
<dbReference type="Proteomes" id="UP000283255">
    <property type="component" value="Unassembled WGS sequence"/>
</dbReference>
<proteinExistence type="predicted"/>
<reference evidence="1 2" key="2">
    <citation type="submission" date="2019-01" db="EMBL/GenBank/DDBJ databases">
        <title>Motilimonas pumilus sp. nov., isolated from the gut of sea cucumber (Apostichopus japonicus).</title>
        <authorList>
            <person name="Wang F.-Q."/>
            <person name="Ren L.-H."/>
            <person name="Lin Y.-W."/>
            <person name="Sun G.-H."/>
            <person name="Du Z.-J."/>
            <person name="Zhao J.-X."/>
            <person name="Liu X.-J."/>
            <person name="Liu L.-J."/>
        </authorList>
    </citation>
    <scope>NUCLEOTIDE SEQUENCE [LARGE SCALE GENOMIC DNA]</scope>
    <source>
        <strain evidence="1 2">PLHSC7-2</strain>
    </source>
</reference>
<feature type="non-terminal residue" evidence="1">
    <location>
        <position position="1"/>
    </location>
</feature>
<protein>
    <submittedName>
        <fullName evidence="1">Transposase</fullName>
    </submittedName>
</protein>
<sequence>PCLPFYLEEYFDLVDWTGRAIRDDKRGHIPKQQPKLLDALGIAEESWVYLVKDFSRCFGSAAGSWEHLTQHCARSGRYWSKGHHACDKLSGCG</sequence>
<organism evidence="1 2">
    <name type="scientific">Motilimonas pumila</name>
    <dbReference type="NCBI Taxonomy" id="2303987"/>
    <lineage>
        <taxon>Bacteria</taxon>
        <taxon>Pseudomonadati</taxon>
        <taxon>Pseudomonadota</taxon>
        <taxon>Gammaproteobacteria</taxon>
        <taxon>Alteromonadales</taxon>
        <taxon>Alteromonadales genera incertae sedis</taxon>
        <taxon>Motilimonas</taxon>
    </lineage>
</organism>
<dbReference type="PANTHER" id="PTHR34322">
    <property type="entry name" value="TRANSPOSASE, Y1_TNP DOMAIN-CONTAINING"/>
    <property type="match status" value="1"/>
</dbReference>
<dbReference type="AlphaFoldDB" id="A0A418Y985"/>
<gene>
    <name evidence="1" type="ORF">D1Z90_20225</name>
</gene>
<reference evidence="1 2" key="1">
    <citation type="submission" date="2018-09" db="EMBL/GenBank/DDBJ databases">
        <authorList>
            <person name="Wang F."/>
        </authorList>
    </citation>
    <scope>NUCLEOTIDE SEQUENCE [LARGE SCALE GENOMIC DNA]</scope>
    <source>
        <strain evidence="1 2">PLHSC7-2</strain>
    </source>
</reference>
<comment type="caution">
    <text evidence="1">The sequence shown here is derived from an EMBL/GenBank/DDBJ whole genome shotgun (WGS) entry which is preliminary data.</text>
</comment>
<dbReference type="PANTHER" id="PTHR34322:SF2">
    <property type="entry name" value="TRANSPOSASE IS200-LIKE DOMAIN-CONTAINING PROTEIN"/>
    <property type="match status" value="1"/>
</dbReference>
<keyword evidence="2" id="KW-1185">Reference proteome</keyword>
<evidence type="ECO:0000313" key="2">
    <source>
        <dbReference type="Proteomes" id="UP000283255"/>
    </source>
</evidence>
<accession>A0A418Y985</accession>
<name>A0A418Y985_9GAMM</name>